<dbReference type="EMBL" id="CP119316">
    <property type="protein sequence ID" value="WEK47919.1"/>
    <property type="molecule type" value="Genomic_DNA"/>
</dbReference>
<dbReference type="PROSITE" id="PS01328">
    <property type="entry name" value="4HBCOA_THIOESTERASE"/>
    <property type="match status" value="1"/>
</dbReference>
<keyword evidence="2 3" id="KW-0378">Hydrolase</keyword>
<dbReference type="InterPro" id="IPR029069">
    <property type="entry name" value="HotDog_dom_sf"/>
</dbReference>
<dbReference type="GO" id="GO:0047617">
    <property type="term" value="F:fatty acyl-CoA hydrolase activity"/>
    <property type="evidence" value="ECO:0007669"/>
    <property type="project" value="TreeGrafter"/>
</dbReference>
<dbReference type="SUPFAM" id="SSF54637">
    <property type="entry name" value="Thioesterase/thiol ester dehydrase-isomerase"/>
    <property type="match status" value="1"/>
</dbReference>
<organism evidence="3 4">
    <name type="scientific">Candidatus Andeanibacterium colombiense</name>
    <dbReference type="NCBI Taxonomy" id="3121345"/>
    <lineage>
        <taxon>Bacteria</taxon>
        <taxon>Pseudomonadati</taxon>
        <taxon>Pseudomonadota</taxon>
        <taxon>Alphaproteobacteria</taxon>
        <taxon>Sphingomonadales</taxon>
        <taxon>Sphingomonadaceae</taxon>
        <taxon>Candidatus Andeanibacterium</taxon>
    </lineage>
</organism>
<dbReference type="Proteomes" id="UP001218362">
    <property type="component" value="Chromosome"/>
</dbReference>
<dbReference type="PIRSF" id="PIRSF003230">
    <property type="entry name" value="YbgC"/>
    <property type="match status" value="1"/>
</dbReference>
<protein>
    <submittedName>
        <fullName evidence="3">YbgC/FadM family acyl-CoA thioesterase</fullName>
        <ecNumber evidence="3">3.1.2.-</ecNumber>
    </submittedName>
</protein>
<dbReference type="Gene3D" id="3.10.129.10">
    <property type="entry name" value="Hotdog Thioesterase"/>
    <property type="match status" value="1"/>
</dbReference>
<dbReference type="InterPro" id="IPR008272">
    <property type="entry name" value="HB-CoA_thioesterase_AS"/>
</dbReference>
<evidence type="ECO:0000313" key="3">
    <source>
        <dbReference type="EMBL" id="WEK47919.1"/>
    </source>
</evidence>
<sequence>MADIEPHSGRFDGSRHLFAVRVYYEDTDLSGIVYHANYLRWFERARSDMLRLLGIDQRAALEAGEGFYTVAGLTLRFVGPARLDDAVTIESSALDIGAASITLRQRALRDGALLAEADIRVGFVSPEGRPRRQPPAWRAAFSILQAESIA</sequence>
<evidence type="ECO:0000256" key="1">
    <source>
        <dbReference type="ARBA" id="ARBA00005953"/>
    </source>
</evidence>
<dbReference type="KEGG" id="acob:P0Y56_06380"/>
<dbReference type="PANTHER" id="PTHR31793">
    <property type="entry name" value="4-HYDROXYBENZOYL-COA THIOESTERASE FAMILY MEMBER"/>
    <property type="match status" value="1"/>
</dbReference>
<dbReference type="Pfam" id="PF13279">
    <property type="entry name" value="4HBT_2"/>
    <property type="match status" value="1"/>
</dbReference>
<proteinExistence type="inferred from homology"/>
<accession>A0AAJ6BNZ3</accession>
<dbReference type="InterPro" id="IPR050563">
    <property type="entry name" value="4-hydroxybenzoyl-CoA_TE"/>
</dbReference>
<dbReference type="NCBIfam" id="TIGR00051">
    <property type="entry name" value="YbgC/FadM family acyl-CoA thioesterase"/>
    <property type="match status" value="1"/>
</dbReference>
<dbReference type="InterPro" id="IPR006684">
    <property type="entry name" value="YbgC/YbaW"/>
</dbReference>
<comment type="similarity">
    <text evidence="1">Belongs to the 4-hydroxybenzoyl-CoA thioesterase family.</text>
</comment>
<dbReference type="EC" id="3.1.2.-" evidence="3"/>
<dbReference type="PANTHER" id="PTHR31793:SF37">
    <property type="entry name" value="ACYL-COA THIOESTER HYDROLASE YBGC"/>
    <property type="match status" value="1"/>
</dbReference>
<name>A0AAJ6BNZ3_9SPHN</name>
<reference evidence="3" key="1">
    <citation type="submission" date="2023-03" db="EMBL/GenBank/DDBJ databases">
        <title>Andean soil-derived lignocellulolytic bacterial consortium as a source of novel taxa and putative plastic-active enzymes.</title>
        <authorList>
            <person name="Diaz-Garcia L."/>
            <person name="Chuvochina M."/>
            <person name="Feuerriegel G."/>
            <person name="Bunk B."/>
            <person name="Sproer C."/>
            <person name="Streit W.R."/>
            <person name="Rodriguez L.M."/>
            <person name="Overmann J."/>
            <person name="Jimenez D.J."/>
        </authorList>
    </citation>
    <scope>NUCLEOTIDE SEQUENCE</scope>
    <source>
        <strain evidence="3">MAG 26</strain>
    </source>
</reference>
<dbReference type="CDD" id="cd00586">
    <property type="entry name" value="4HBT"/>
    <property type="match status" value="1"/>
</dbReference>
<evidence type="ECO:0000313" key="4">
    <source>
        <dbReference type="Proteomes" id="UP001218362"/>
    </source>
</evidence>
<evidence type="ECO:0000256" key="2">
    <source>
        <dbReference type="ARBA" id="ARBA00022801"/>
    </source>
</evidence>
<gene>
    <name evidence="3" type="ORF">P0Y56_06380</name>
</gene>
<dbReference type="AlphaFoldDB" id="A0AAJ6BNZ3"/>